<accession>A0AB73A5T8</accession>
<evidence type="ECO:0000256" key="6">
    <source>
        <dbReference type="ARBA" id="ARBA00022448"/>
    </source>
</evidence>
<keyword evidence="7" id="KW-1003">Cell membrane</keyword>
<keyword evidence="9" id="KW-0762">Sugar transport</keyword>
<evidence type="ECO:0000256" key="16">
    <source>
        <dbReference type="ARBA" id="ARBA00033349"/>
    </source>
</evidence>
<organism evidence="20 21">
    <name type="scientific">Enterococcus faecium SD2A-2</name>
    <dbReference type="NCBI Taxonomy" id="1244154"/>
    <lineage>
        <taxon>Bacteria</taxon>
        <taxon>Bacillati</taxon>
        <taxon>Bacillota</taxon>
        <taxon>Bacilli</taxon>
        <taxon>Lactobacillales</taxon>
        <taxon>Enterococcaceae</taxon>
        <taxon>Enterococcus</taxon>
    </lineage>
</organism>
<evidence type="ECO:0000256" key="13">
    <source>
        <dbReference type="ARBA" id="ARBA00022777"/>
    </source>
</evidence>
<dbReference type="GO" id="GO:0022872">
    <property type="term" value="F:protein-N(PI)-phosphohistidine-mannitol phosphotransferase system transmembrane transporter activity"/>
    <property type="evidence" value="ECO:0007669"/>
    <property type="project" value="InterPro"/>
</dbReference>
<dbReference type="AlphaFoldDB" id="A0AB73A5T8"/>
<dbReference type="GO" id="GO:0090563">
    <property type="term" value="F:protein-phosphocysteine-sugar phosphotransferase activity"/>
    <property type="evidence" value="ECO:0007669"/>
    <property type="project" value="TreeGrafter"/>
</dbReference>
<feature type="domain" description="PTS EIIC type-2" evidence="19">
    <location>
        <begin position="25"/>
        <end position="340"/>
    </location>
</feature>
<gene>
    <name evidence="20" type="ORF">D356_02775</name>
</gene>
<protein>
    <recommendedName>
        <fullName evidence="5">PTS system mannitol-specific EIICB component</fullName>
        <ecNumber evidence="4">2.7.1.197</ecNumber>
    </recommendedName>
    <alternativeName>
        <fullName evidence="16">EIICB-Mtl</fullName>
    </alternativeName>
</protein>
<comment type="catalytic activity">
    <reaction evidence="1">
        <text>D-mannitol(out) + N(pros)-phospho-L-histidyl-[protein] = D-mannitol 1-phosphate(in) + L-histidyl-[protein]</text>
        <dbReference type="Rhea" id="RHEA:33363"/>
        <dbReference type="Rhea" id="RHEA-COMP:9745"/>
        <dbReference type="Rhea" id="RHEA-COMP:9746"/>
        <dbReference type="ChEBI" id="CHEBI:16899"/>
        <dbReference type="ChEBI" id="CHEBI:29979"/>
        <dbReference type="ChEBI" id="CHEBI:61381"/>
        <dbReference type="ChEBI" id="CHEBI:64837"/>
        <dbReference type="EC" id="2.7.1.197"/>
    </reaction>
</comment>
<comment type="function">
    <text evidence="2">The phosphoenolpyruvate-dependent sugar phosphotransferase system (sugar PTS), a major carbohydrate active transport system, catalyzes the phosphorylation of incoming sugar substrates concomitantly with their translocation across the cell membrane. The enzyme II CmtAB PTS system is involved in D-mannitol transport.</text>
</comment>
<evidence type="ECO:0000256" key="5">
    <source>
        <dbReference type="ARBA" id="ARBA00021825"/>
    </source>
</evidence>
<proteinExistence type="predicted"/>
<keyword evidence="15 17" id="KW-0472">Membrane</keyword>
<evidence type="ECO:0000256" key="10">
    <source>
        <dbReference type="ARBA" id="ARBA00022679"/>
    </source>
</evidence>
<dbReference type="EC" id="2.7.1.197" evidence="4"/>
<evidence type="ECO:0000256" key="3">
    <source>
        <dbReference type="ARBA" id="ARBA00004651"/>
    </source>
</evidence>
<sequence>MVKKMEYKWKANGSSRVFTKQLRKAGHHLNEMIMPNLSLFIAWGILSLVIKGVSGDLHATLEEVCHWMIQLLLPILISYSGGKSVGGQKGAVAGAIASLGLIARSDAPQIVGAMIIGPLAGILYEQFVSRFHEKFKAGYEMLVSNLLVGLIGSIICIIGIVFIEPALNSFHLLLVSVVSWLVKMNLLPLVSLILEPLKVLFFNNAINHGVLTPLGIEFSQAVGHSYLFLMEANPGPGLGILLAILCFAKKQEKVNASGALMIHAIGGIHEIYFPFVLLRPSLFLAVMVGGASGTLIFQWLDAGLATPVSPGSLLVIFANTPYPQLAGVSIGIAISTFVTFICATLLLKLPKKEKGDNTVKERGEILELSTIHSVVFACDSGMGSSAMGAALLKKKLAAEKIDLAVGYSSVYELNNQVNQLVIVQHELADLAREKVPQSQIFVLDHFLETDILLSRIKEAIHEPNWKEKKERVEVVEQKKSPVNVVFLYKNNRRGSQTMGMAILSQLAKKEKKQFVILKEPIEQLKIQEETIYIAQRELAVNEQLKETIPQLVLVEHWVATNEYEKLVKGEK</sequence>
<evidence type="ECO:0000256" key="17">
    <source>
        <dbReference type="SAM" id="Phobius"/>
    </source>
</evidence>
<dbReference type="Pfam" id="PF02302">
    <property type="entry name" value="PTS_IIB"/>
    <property type="match status" value="1"/>
</dbReference>
<keyword evidence="10" id="KW-0808">Transferase</keyword>
<comment type="caution">
    <text evidence="20">The sequence shown here is derived from an EMBL/GenBank/DDBJ whole genome shotgun (WGS) entry which is preliminary data.</text>
</comment>
<dbReference type="InterPro" id="IPR003352">
    <property type="entry name" value="PTS_EIIC"/>
</dbReference>
<feature type="transmembrane region" description="Helical" evidence="17">
    <location>
        <begin position="325"/>
        <end position="347"/>
    </location>
</feature>
<dbReference type="PROSITE" id="PS51099">
    <property type="entry name" value="PTS_EIIB_TYPE_2"/>
    <property type="match status" value="1"/>
</dbReference>
<dbReference type="SUPFAM" id="SSF52794">
    <property type="entry name" value="PTS system IIB component-like"/>
    <property type="match status" value="1"/>
</dbReference>
<evidence type="ECO:0000256" key="12">
    <source>
        <dbReference type="ARBA" id="ARBA00022692"/>
    </source>
</evidence>
<keyword evidence="12 17" id="KW-0812">Transmembrane</keyword>
<evidence type="ECO:0000259" key="19">
    <source>
        <dbReference type="PROSITE" id="PS51104"/>
    </source>
</evidence>
<feature type="transmembrane region" description="Helical" evidence="17">
    <location>
        <begin position="33"/>
        <end position="50"/>
    </location>
</feature>
<dbReference type="CDD" id="cd05567">
    <property type="entry name" value="PTS_IIB_mannitol"/>
    <property type="match status" value="1"/>
</dbReference>
<dbReference type="InterPro" id="IPR029503">
    <property type="entry name" value="PTS_EIIB_mannitol"/>
</dbReference>
<evidence type="ECO:0000256" key="2">
    <source>
        <dbReference type="ARBA" id="ARBA00002434"/>
    </source>
</evidence>
<evidence type="ECO:0000313" key="21">
    <source>
        <dbReference type="Proteomes" id="UP000014622"/>
    </source>
</evidence>
<feature type="transmembrane region" description="Helical" evidence="17">
    <location>
        <begin position="107"/>
        <end position="124"/>
    </location>
</feature>
<dbReference type="GO" id="GO:0009401">
    <property type="term" value="P:phosphoenolpyruvate-dependent sugar phosphotransferase system"/>
    <property type="evidence" value="ECO:0007669"/>
    <property type="project" value="UniProtKB-KW"/>
</dbReference>
<dbReference type="PANTHER" id="PTHR30181:SF3">
    <property type="entry name" value="MULTIPHOSPHORYL TRANSFER PROTEIN"/>
    <property type="match status" value="1"/>
</dbReference>
<evidence type="ECO:0000259" key="18">
    <source>
        <dbReference type="PROSITE" id="PS51099"/>
    </source>
</evidence>
<dbReference type="PROSITE" id="PS51104">
    <property type="entry name" value="PTS_EIIC_TYPE_2"/>
    <property type="match status" value="1"/>
</dbReference>
<dbReference type="PANTHER" id="PTHR30181">
    <property type="entry name" value="MANNITOL PERMEASE IIC COMPONENT"/>
    <property type="match status" value="1"/>
</dbReference>
<feature type="domain" description="PTS EIIB type-2" evidence="18">
    <location>
        <begin position="372"/>
        <end position="464"/>
    </location>
</feature>
<dbReference type="Pfam" id="PF02378">
    <property type="entry name" value="PTS_EIIC"/>
    <property type="match status" value="1"/>
</dbReference>
<name>A0AB73A5T8_ENTFC</name>
<keyword evidence="8" id="KW-0597">Phosphoprotein</keyword>
<evidence type="ECO:0000256" key="11">
    <source>
        <dbReference type="ARBA" id="ARBA00022683"/>
    </source>
</evidence>
<evidence type="ECO:0000256" key="7">
    <source>
        <dbReference type="ARBA" id="ARBA00022475"/>
    </source>
</evidence>
<dbReference type="Gene3D" id="3.40.50.2300">
    <property type="match status" value="2"/>
</dbReference>
<evidence type="ECO:0000256" key="15">
    <source>
        <dbReference type="ARBA" id="ARBA00023136"/>
    </source>
</evidence>
<feature type="transmembrane region" description="Helical" evidence="17">
    <location>
        <begin position="145"/>
        <end position="163"/>
    </location>
</feature>
<dbReference type="InterPro" id="IPR013014">
    <property type="entry name" value="PTS_EIIC_2"/>
</dbReference>
<dbReference type="GO" id="GO:0005886">
    <property type="term" value="C:plasma membrane"/>
    <property type="evidence" value="ECO:0007669"/>
    <property type="project" value="UniProtKB-SubCell"/>
</dbReference>
<evidence type="ECO:0000256" key="9">
    <source>
        <dbReference type="ARBA" id="ARBA00022597"/>
    </source>
</evidence>
<dbReference type="InterPro" id="IPR050893">
    <property type="entry name" value="Sugar_PTS"/>
</dbReference>
<dbReference type="Proteomes" id="UP000014622">
    <property type="component" value="Unassembled WGS sequence"/>
</dbReference>
<reference evidence="20 21" key="1">
    <citation type="submission" date="2013-06" db="EMBL/GenBank/DDBJ databases">
        <authorList>
            <person name="Weinstock G."/>
            <person name="Sodergren E."/>
            <person name="Lobos E.A."/>
            <person name="Fulton L."/>
            <person name="Fulton R."/>
            <person name="Courtney L."/>
            <person name="Fronick C."/>
            <person name="O'Laughlin M."/>
            <person name="Godfrey J."/>
            <person name="Wilson R.M."/>
            <person name="Miner T."/>
            <person name="Farmer C."/>
            <person name="Delehaunty K."/>
            <person name="Cordes M."/>
            <person name="Minx P."/>
            <person name="Tomlinson C."/>
            <person name="Chen J."/>
            <person name="Wollam A."/>
            <person name="Pepin K.H."/>
            <person name="Bhonagiri V."/>
            <person name="Zhang X."/>
            <person name="Warren W."/>
            <person name="Mitreva M."/>
            <person name="Mardis E.R."/>
            <person name="Wilson R.K."/>
        </authorList>
    </citation>
    <scope>NUCLEOTIDE SEQUENCE [LARGE SCALE GENOMIC DNA]</scope>
    <source>
        <strain evidence="20 21">SD2A-2</strain>
    </source>
</reference>
<dbReference type="EMBL" id="ATIT01000141">
    <property type="protein sequence ID" value="EPI07894.1"/>
    <property type="molecule type" value="Genomic_DNA"/>
</dbReference>
<dbReference type="InterPro" id="IPR003501">
    <property type="entry name" value="PTS_EIIB_2/3"/>
</dbReference>
<evidence type="ECO:0000256" key="1">
    <source>
        <dbReference type="ARBA" id="ARBA00001655"/>
    </source>
</evidence>
<dbReference type="InterPro" id="IPR013011">
    <property type="entry name" value="PTS_EIIB_2"/>
</dbReference>
<keyword evidence="6" id="KW-0813">Transport</keyword>
<keyword evidence="11" id="KW-0598">Phosphotransferase system</keyword>
<evidence type="ECO:0000256" key="14">
    <source>
        <dbReference type="ARBA" id="ARBA00022989"/>
    </source>
</evidence>
<evidence type="ECO:0000256" key="4">
    <source>
        <dbReference type="ARBA" id="ARBA00011909"/>
    </source>
</evidence>
<dbReference type="InterPro" id="IPR036095">
    <property type="entry name" value="PTS_EIIB-like_sf"/>
</dbReference>
<evidence type="ECO:0000313" key="20">
    <source>
        <dbReference type="EMBL" id="EPI07894.1"/>
    </source>
</evidence>
<dbReference type="GO" id="GO:0016301">
    <property type="term" value="F:kinase activity"/>
    <property type="evidence" value="ECO:0007669"/>
    <property type="project" value="UniProtKB-KW"/>
</dbReference>
<comment type="subcellular location">
    <subcellularLocation>
        <location evidence="3">Cell membrane</location>
        <topology evidence="3">Multi-pass membrane protein</topology>
    </subcellularLocation>
</comment>
<keyword evidence="13" id="KW-0418">Kinase</keyword>
<evidence type="ECO:0000256" key="8">
    <source>
        <dbReference type="ARBA" id="ARBA00022553"/>
    </source>
</evidence>
<keyword evidence="14 17" id="KW-1133">Transmembrane helix</keyword>